<sequence>MAGFELRAMAEFLFEIGLEEVPARMIAGAQAELEQRVVKMLERERLVASGVESKSFATPRRLAVWVKDVAERQEDVAEEMVGPSVKVAYKDGVATPAALAFAKKAGVAVEELKTVTNAKGEYLAATVVKVGRGAAEVIAAELPKELAGIYWAKNMYWRAGKPERFVRPVRWMVALLGEATVPVSFGGYEAGAVTYGHRVLFGDGAIAVKAPSEYEDALLAGFVLAGVEVRRQRIRKALDKVTRTVEGLRWREDHGLVDKLTHLTEWPSVILGGFEPEFLALPEEVLVTVMRDHQSYFAVEDKDGKLAPHFLAVLNTETDAAGEAVIRHGNERVLRARFNDARFFWEFDQRVCLKERVELLKNVTFQKELGSYAAKSARVRKLASALAGLVLARGCDLNPVALDEAVVLAKTDLTTELVKEFTELQGVVGGLYARAQGYSAAVSDAIYDQYKPESMDDSVPRTVEGALLAIADKADTIAGMFGLGLEPTGSKDPFALRRAANGIVKILAESGVALPLTLREVAGAACGQNEALAAKVLGFLQERLEFYLREVKGQAYDVVKAVLAAGAEDVRDAVARAEAVTAVRGASSGDTGDFAAVSAAFKRMKNILSQAGEKGIASGARVEDVLLTEPTEKALAARSTELAVRVSSLRAEKSYAAALEAIATLRPQVDAFFDAVMVMAPDEAVRANRLALLEKVLGDFSGIADFSEIVVAG</sequence>
<reference evidence="12 13" key="1">
    <citation type="submission" date="2018-12" db="EMBL/GenBank/DDBJ databases">
        <title>Sequencing of bacterial isolates from soil warming experiment in Harvard Forest, Massachusetts, USA.</title>
        <authorList>
            <person name="Deangelis K."/>
        </authorList>
    </citation>
    <scope>NUCLEOTIDE SEQUENCE [LARGE SCALE GENOMIC DNA]</scope>
    <source>
        <strain evidence="12 13">EB153</strain>
    </source>
</reference>
<proteinExistence type="inferred from homology"/>
<dbReference type="GO" id="GO:0005829">
    <property type="term" value="C:cytosol"/>
    <property type="evidence" value="ECO:0007669"/>
    <property type="project" value="TreeGrafter"/>
</dbReference>
<accession>A0A3R9NXB2</accession>
<keyword evidence="13" id="KW-1185">Reference proteome</keyword>
<dbReference type="InterPro" id="IPR015944">
    <property type="entry name" value="Gly-tRNA-synth_bsu"/>
</dbReference>
<evidence type="ECO:0000256" key="1">
    <source>
        <dbReference type="ARBA" id="ARBA00004496"/>
    </source>
</evidence>
<name>A0A3R9NXB2_9BACT</name>
<dbReference type="PROSITE" id="PS50861">
    <property type="entry name" value="AA_TRNA_LIGASE_II_GLYAB"/>
    <property type="match status" value="1"/>
</dbReference>
<evidence type="ECO:0000256" key="4">
    <source>
        <dbReference type="ARBA" id="ARBA00022598"/>
    </source>
</evidence>
<dbReference type="HAMAP" id="MF_00255">
    <property type="entry name" value="Gly_tRNA_synth_beta"/>
    <property type="match status" value="1"/>
</dbReference>
<keyword evidence="6 10" id="KW-0067">ATP-binding</keyword>
<protein>
    <recommendedName>
        <fullName evidence="10">Glycine--tRNA ligase beta subunit</fullName>
        <ecNumber evidence="10">6.1.1.14</ecNumber>
    </recommendedName>
    <alternativeName>
        <fullName evidence="10">Glycyl-tRNA synthetase beta subunit</fullName>
        <shortName evidence="10">GlyRS</shortName>
    </alternativeName>
</protein>
<gene>
    <name evidence="10" type="primary">glyS</name>
    <name evidence="12" type="ORF">EDE15_1361</name>
</gene>
<keyword evidence="4 10" id="KW-0436">Ligase</keyword>
<dbReference type="NCBIfam" id="TIGR00211">
    <property type="entry name" value="glyS"/>
    <property type="match status" value="1"/>
</dbReference>
<dbReference type="GO" id="GO:0005524">
    <property type="term" value="F:ATP binding"/>
    <property type="evidence" value="ECO:0007669"/>
    <property type="project" value="UniProtKB-UniRule"/>
</dbReference>
<comment type="similarity">
    <text evidence="2 10">Belongs to the class-II aminoacyl-tRNA synthetase family.</text>
</comment>
<evidence type="ECO:0000259" key="11">
    <source>
        <dbReference type="Pfam" id="PF05746"/>
    </source>
</evidence>
<keyword evidence="3 10" id="KW-0963">Cytoplasm</keyword>
<keyword evidence="7 10" id="KW-0648">Protein biosynthesis</keyword>
<evidence type="ECO:0000256" key="10">
    <source>
        <dbReference type="HAMAP-Rule" id="MF_00255"/>
    </source>
</evidence>
<comment type="subcellular location">
    <subcellularLocation>
        <location evidence="1 10">Cytoplasm</location>
    </subcellularLocation>
</comment>
<evidence type="ECO:0000256" key="8">
    <source>
        <dbReference type="ARBA" id="ARBA00023146"/>
    </source>
</evidence>
<dbReference type="GO" id="GO:0004814">
    <property type="term" value="F:arginine-tRNA ligase activity"/>
    <property type="evidence" value="ECO:0007669"/>
    <property type="project" value="InterPro"/>
</dbReference>
<dbReference type="GO" id="GO:0004820">
    <property type="term" value="F:glycine-tRNA ligase activity"/>
    <property type="evidence" value="ECO:0007669"/>
    <property type="project" value="UniProtKB-UniRule"/>
</dbReference>
<organism evidence="12 13">
    <name type="scientific">Edaphobacter aggregans</name>
    <dbReference type="NCBI Taxonomy" id="570835"/>
    <lineage>
        <taxon>Bacteria</taxon>
        <taxon>Pseudomonadati</taxon>
        <taxon>Acidobacteriota</taxon>
        <taxon>Terriglobia</taxon>
        <taxon>Terriglobales</taxon>
        <taxon>Acidobacteriaceae</taxon>
        <taxon>Edaphobacter</taxon>
    </lineage>
</organism>
<dbReference type="InterPro" id="IPR006194">
    <property type="entry name" value="Gly-tRNA-synth_heterodimer"/>
</dbReference>
<dbReference type="PANTHER" id="PTHR30075">
    <property type="entry name" value="GLYCYL-TRNA SYNTHETASE"/>
    <property type="match status" value="1"/>
</dbReference>
<comment type="subunit">
    <text evidence="10">Tetramer of two alpha and two beta subunits.</text>
</comment>
<dbReference type="AlphaFoldDB" id="A0A3R9NXB2"/>
<dbReference type="PRINTS" id="PR01045">
    <property type="entry name" value="TRNASYNTHGB"/>
</dbReference>
<dbReference type="EC" id="6.1.1.14" evidence="10"/>
<evidence type="ECO:0000256" key="9">
    <source>
        <dbReference type="ARBA" id="ARBA00047937"/>
    </source>
</evidence>
<evidence type="ECO:0000256" key="2">
    <source>
        <dbReference type="ARBA" id="ARBA00008226"/>
    </source>
</evidence>
<dbReference type="Proteomes" id="UP000269669">
    <property type="component" value="Unassembled WGS sequence"/>
</dbReference>
<dbReference type="SUPFAM" id="SSF109604">
    <property type="entry name" value="HD-domain/PDEase-like"/>
    <property type="match status" value="1"/>
</dbReference>
<keyword evidence="8 10" id="KW-0030">Aminoacyl-tRNA synthetase</keyword>
<evidence type="ECO:0000256" key="3">
    <source>
        <dbReference type="ARBA" id="ARBA00022490"/>
    </source>
</evidence>
<dbReference type="Pfam" id="PF02092">
    <property type="entry name" value="tRNA_synt_2f"/>
    <property type="match status" value="1"/>
</dbReference>
<keyword evidence="5 10" id="KW-0547">Nucleotide-binding</keyword>
<dbReference type="PANTHER" id="PTHR30075:SF2">
    <property type="entry name" value="GLYCINE--TRNA LIGASE, CHLOROPLASTIC_MITOCHONDRIAL 2"/>
    <property type="match status" value="1"/>
</dbReference>
<comment type="catalytic activity">
    <reaction evidence="9 10">
        <text>tRNA(Gly) + glycine + ATP = glycyl-tRNA(Gly) + AMP + diphosphate</text>
        <dbReference type="Rhea" id="RHEA:16013"/>
        <dbReference type="Rhea" id="RHEA-COMP:9664"/>
        <dbReference type="Rhea" id="RHEA-COMP:9683"/>
        <dbReference type="ChEBI" id="CHEBI:30616"/>
        <dbReference type="ChEBI" id="CHEBI:33019"/>
        <dbReference type="ChEBI" id="CHEBI:57305"/>
        <dbReference type="ChEBI" id="CHEBI:78442"/>
        <dbReference type="ChEBI" id="CHEBI:78522"/>
        <dbReference type="ChEBI" id="CHEBI:456215"/>
        <dbReference type="EC" id="6.1.1.14"/>
    </reaction>
</comment>
<dbReference type="GO" id="GO:0006420">
    <property type="term" value="P:arginyl-tRNA aminoacylation"/>
    <property type="evidence" value="ECO:0007669"/>
    <property type="project" value="InterPro"/>
</dbReference>
<dbReference type="GO" id="GO:0006426">
    <property type="term" value="P:glycyl-tRNA aminoacylation"/>
    <property type="evidence" value="ECO:0007669"/>
    <property type="project" value="UniProtKB-UniRule"/>
</dbReference>
<evidence type="ECO:0000256" key="6">
    <source>
        <dbReference type="ARBA" id="ARBA00022840"/>
    </source>
</evidence>
<dbReference type="InterPro" id="IPR008909">
    <property type="entry name" value="DALR_anticod-bd"/>
</dbReference>
<evidence type="ECO:0000256" key="7">
    <source>
        <dbReference type="ARBA" id="ARBA00022917"/>
    </source>
</evidence>
<evidence type="ECO:0000313" key="12">
    <source>
        <dbReference type="EMBL" id="RSL15856.1"/>
    </source>
</evidence>
<comment type="caution">
    <text evidence="12">The sequence shown here is derived from an EMBL/GenBank/DDBJ whole genome shotgun (WGS) entry which is preliminary data.</text>
</comment>
<dbReference type="Pfam" id="PF05746">
    <property type="entry name" value="DALR_1"/>
    <property type="match status" value="1"/>
</dbReference>
<feature type="domain" description="DALR anticodon binding" evidence="11">
    <location>
        <begin position="599"/>
        <end position="696"/>
    </location>
</feature>
<evidence type="ECO:0000313" key="13">
    <source>
        <dbReference type="Proteomes" id="UP000269669"/>
    </source>
</evidence>
<dbReference type="EMBL" id="RSDW01000001">
    <property type="protein sequence ID" value="RSL15856.1"/>
    <property type="molecule type" value="Genomic_DNA"/>
</dbReference>
<evidence type="ECO:0000256" key="5">
    <source>
        <dbReference type="ARBA" id="ARBA00022741"/>
    </source>
</evidence>